<organism evidence="2 3">
    <name type="scientific">Pseudoxanthomonas kaohsiungensis</name>
    <dbReference type="NCBI Taxonomy" id="283923"/>
    <lineage>
        <taxon>Bacteria</taxon>
        <taxon>Pseudomonadati</taxon>
        <taxon>Pseudomonadota</taxon>
        <taxon>Gammaproteobacteria</taxon>
        <taxon>Lysobacterales</taxon>
        <taxon>Lysobacteraceae</taxon>
        <taxon>Pseudoxanthomonas</taxon>
    </lineage>
</organism>
<evidence type="ECO:0000313" key="3">
    <source>
        <dbReference type="Proteomes" id="UP001597033"/>
    </source>
</evidence>
<gene>
    <name evidence="2" type="ORF">ACFQ2N_09125</name>
</gene>
<name>A0ABW3M0H5_9GAMM</name>
<reference evidence="3" key="1">
    <citation type="journal article" date="2019" name="Int. J. Syst. Evol. Microbiol.">
        <title>The Global Catalogue of Microorganisms (GCM) 10K type strain sequencing project: providing services to taxonomists for standard genome sequencing and annotation.</title>
        <authorList>
            <consortium name="The Broad Institute Genomics Platform"/>
            <consortium name="The Broad Institute Genome Sequencing Center for Infectious Disease"/>
            <person name="Wu L."/>
            <person name="Ma J."/>
        </authorList>
    </citation>
    <scope>NUCLEOTIDE SEQUENCE [LARGE SCALE GENOMIC DNA]</scope>
    <source>
        <strain evidence="3">CCUG 55854</strain>
    </source>
</reference>
<accession>A0ABW3M0H5</accession>
<keyword evidence="3" id="KW-1185">Reference proteome</keyword>
<feature type="signal peptide" evidence="1">
    <location>
        <begin position="1"/>
        <end position="19"/>
    </location>
</feature>
<feature type="chain" id="PRO_5045497378" evidence="1">
    <location>
        <begin position="20"/>
        <end position="116"/>
    </location>
</feature>
<protein>
    <submittedName>
        <fullName evidence="2">Uncharacterized protein</fullName>
    </submittedName>
</protein>
<evidence type="ECO:0000256" key="1">
    <source>
        <dbReference type="SAM" id="SignalP"/>
    </source>
</evidence>
<evidence type="ECO:0000313" key="2">
    <source>
        <dbReference type="EMBL" id="MFD1042505.1"/>
    </source>
</evidence>
<proteinExistence type="predicted"/>
<dbReference type="Proteomes" id="UP001597033">
    <property type="component" value="Unassembled WGS sequence"/>
</dbReference>
<sequence length="116" mass="12003">MKSIRLLAILSLCIPTALAAEMAAPAAAAKDAKGLPQTMTRSGHQFVAHCSEEDFARAKFPQKLARKCTSLLHTWRAEAAGRGNGIGPPGSGINPVGATLVVPFVPPPPPPPSRGS</sequence>
<dbReference type="EMBL" id="JBHTKN010000005">
    <property type="protein sequence ID" value="MFD1042505.1"/>
    <property type="molecule type" value="Genomic_DNA"/>
</dbReference>
<comment type="caution">
    <text evidence="2">The sequence shown here is derived from an EMBL/GenBank/DDBJ whole genome shotgun (WGS) entry which is preliminary data.</text>
</comment>
<dbReference type="RefSeq" id="WP_162376055.1">
    <property type="nucleotide sequence ID" value="NZ_JBHTKN010000005.1"/>
</dbReference>
<keyword evidence="1" id="KW-0732">Signal</keyword>